<evidence type="ECO:0000259" key="2">
    <source>
        <dbReference type="Pfam" id="PF09976"/>
    </source>
</evidence>
<accession>A0A927FUV8</accession>
<keyword evidence="1" id="KW-0472">Membrane</keyword>
<dbReference type="InterPro" id="IPR018704">
    <property type="entry name" value="SecYEG/CpoB_TPR"/>
</dbReference>
<keyword evidence="4" id="KW-1185">Reference proteome</keyword>
<evidence type="ECO:0000313" key="4">
    <source>
        <dbReference type="Proteomes" id="UP000654108"/>
    </source>
</evidence>
<organism evidence="3 4">
    <name type="scientific">Devosia oryzisoli</name>
    <dbReference type="NCBI Taxonomy" id="2774138"/>
    <lineage>
        <taxon>Bacteria</taxon>
        <taxon>Pseudomonadati</taxon>
        <taxon>Pseudomonadota</taxon>
        <taxon>Alphaproteobacteria</taxon>
        <taxon>Hyphomicrobiales</taxon>
        <taxon>Devosiaceae</taxon>
        <taxon>Devosia</taxon>
    </lineage>
</organism>
<comment type="caution">
    <text evidence="3">The sequence shown here is derived from an EMBL/GenBank/DDBJ whole genome shotgun (WGS) entry which is preliminary data.</text>
</comment>
<evidence type="ECO:0000256" key="1">
    <source>
        <dbReference type="SAM" id="Phobius"/>
    </source>
</evidence>
<gene>
    <name evidence="3" type="ORF">IC608_06365</name>
</gene>
<dbReference type="AlphaFoldDB" id="A0A927FUV8"/>
<dbReference type="Pfam" id="PF09976">
    <property type="entry name" value="TPR_21"/>
    <property type="match status" value="1"/>
</dbReference>
<reference evidence="3" key="1">
    <citation type="submission" date="2020-09" db="EMBL/GenBank/DDBJ databases">
        <title>Genome seq and assembly of Devosia sp.</title>
        <authorList>
            <person name="Chhetri G."/>
        </authorList>
    </citation>
    <scope>NUCLEOTIDE SEQUENCE</scope>
    <source>
        <strain evidence="3">PTR5</strain>
    </source>
</reference>
<sequence length="251" mass="26547">MSQDNIFREVDEELRSDRMRSLWRRFAPLVIGAAIAIVLLVAVNEGWSWYSNSQSAASSDKLYAALDSAEGGDLTAAQQQLDQLQAEGSGGYPVLAQFREAALLKNSGDTAGAVAAYDALANDQSNPRLRELALLLAANILVDTGSLQDVEARVATLATDDNPMRRTARELLGLAQLKAGDVAAAQASFEAILNDPLAQAPTQNRISYYLAAMASRGDIAPETAAAQTPAESAADTVDQIVQDDEAAPAAQ</sequence>
<feature type="transmembrane region" description="Helical" evidence="1">
    <location>
        <begin position="26"/>
        <end position="50"/>
    </location>
</feature>
<name>A0A927FUV8_9HYPH</name>
<dbReference type="Proteomes" id="UP000654108">
    <property type="component" value="Unassembled WGS sequence"/>
</dbReference>
<keyword evidence="1" id="KW-0812">Transmembrane</keyword>
<proteinExistence type="predicted"/>
<dbReference type="RefSeq" id="WP_191773608.1">
    <property type="nucleotide sequence ID" value="NZ_JACYFU010000001.1"/>
</dbReference>
<dbReference type="EMBL" id="JACYFU010000001">
    <property type="protein sequence ID" value="MBD8065094.1"/>
    <property type="molecule type" value="Genomic_DNA"/>
</dbReference>
<protein>
    <submittedName>
        <fullName evidence="3">Tetratricopeptide repeat protein</fullName>
    </submittedName>
</protein>
<feature type="domain" description="Ancillary SecYEG translocon subunit/Cell division coordinator CpoB TPR" evidence="2">
    <location>
        <begin position="21"/>
        <end position="203"/>
    </location>
</feature>
<evidence type="ECO:0000313" key="3">
    <source>
        <dbReference type="EMBL" id="MBD8065094.1"/>
    </source>
</evidence>
<keyword evidence="1" id="KW-1133">Transmembrane helix</keyword>